<gene>
    <name evidence="1" type="ORF">PS712_00753</name>
</gene>
<accession>A0A5E7AB61</accession>
<protein>
    <submittedName>
        <fullName evidence="1">Uncharacterized protein</fullName>
    </submittedName>
</protein>
<sequence length="144" mass="16415">MRIDSLMGHSALKQQGAEVETLESRLLAVDQSASENRRPDPEFERLYQQLLTMEGQGEKAIYDFLRSLRSADGTSAAYPTARALMAVTLQVLVRLKEEKLEDSQLFKEMRAANSLAFSMDVFVKGFMREVFEPMGDDAWEKSEW</sequence>
<reference evidence="1 2" key="1">
    <citation type="submission" date="2019-09" db="EMBL/GenBank/DDBJ databases">
        <authorList>
            <person name="Chandra G."/>
            <person name="Truman W A."/>
        </authorList>
    </citation>
    <scope>NUCLEOTIDE SEQUENCE [LARGE SCALE GENOMIC DNA]</scope>
    <source>
        <strain evidence="1">PS712</strain>
    </source>
</reference>
<dbReference type="AlphaFoldDB" id="A0A5E7AB61"/>
<dbReference type="Proteomes" id="UP000326018">
    <property type="component" value="Unassembled WGS sequence"/>
</dbReference>
<dbReference type="EMBL" id="CABVIB010000003">
    <property type="protein sequence ID" value="VVN76388.1"/>
    <property type="molecule type" value="Genomic_DNA"/>
</dbReference>
<proteinExistence type="predicted"/>
<organism evidence="1 2">
    <name type="scientific">Pseudomonas fluorescens</name>
    <dbReference type="NCBI Taxonomy" id="294"/>
    <lineage>
        <taxon>Bacteria</taxon>
        <taxon>Pseudomonadati</taxon>
        <taxon>Pseudomonadota</taxon>
        <taxon>Gammaproteobacteria</taxon>
        <taxon>Pseudomonadales</taxon>
        <taxon>Pseudomonadaceae</taxon>
        <taxon>Pseudomonas</taxon>
    </lineage>
</organism>
<evidence type="ECO:0000313" key="2">
    <source>
        <dbReference type="Proteomes" id="UP000326018"/>
    </source>
</evidence>
<evidence type="ECO:0000313" key="1">
    <source>
        <dbReference type="EMBL" id="VVN76388.1"/>
    </source>
</evidence>
<dbReference type="RefSeq" id="WP_150701054.1">
    <property type="nucleotide sequence ID" value="NZ_CABVIB010000003.1"/>
</dbReference>
<name>A0A5E7AB61_PSEFL</name>
<dbReference type="OrthoDB" id="7011466at2"/>